<dbReference type="InterPro" id="IPR002921">
    <property type="entry name" value="Fungal_lipase-type"/>
</dbReference>
<keyword evidence="2 6" id="KW-0378">Hydrolase</keyword>
<dbReference type="InterPro" id="IPR051299">
    <property type="entry name" value="AB_hydrolase_lip/est"/>
</dbReference>
<dbReference type="Gene3D" id="3.40.50.1820">
    <property type="entry name" value="alpha/beta hydrolase"/>
    <property type="match status" value="1"/>
</dbReference>
<evidence type="ECO:0000313" key="6">
    <source>
        <dbReference type="EMBL" id="KAF2709530.1"/>
    </source>
</evidence>
<dbReference type="GO" id="GO:0016787">
    <property type="term" value="F:hydrolase activity"/>
    <property type="evidence" value="ECO:0007669"/>
    <property type="project" value="UniProtKB-KW"/>
</dbReference>
<feature type="domain" description="Mono-/di-acylglycerol lipase N-terminal" evidence="5">
    <location>
        <begin position="36"/>
        <end position="76"/>
    </location>
</feature>
<keyword evidence="7" id="KW-1185">Reference proteome</keyword>
<name>A0A6G1K9T5_9PLEO</name>
<dbReference type="InterPro" id="IPR029058">
    <property type="entry name" value="AB_hydrolase_fold"/>
</dbReference>
<evidence type="ECO:0000256" key="3">
    <source>
        <dbReference type="SAM" id="SignalP"/>
    </source>
</evidence>
<feature type="domain" description="Fungal lipase-type" evidence="4">
    <location>
        <begin position="106"/>
        <end position="236"/>
    </location>
</feature>
<accession>A0A6G1K9T5</accession>
<dbReference type="InterPro" id="IPR005592">
    <property type="entry name" value="Mono/diacylglycerol_lipase_N"/>
</dbReference>
<dbReference type="Pfam" id="PF01764">
    <property type="entry name" value="Lipase_3"/>
    <property type="match status" value="1"/>
</dbReference>
<sequence length="323" mass="35136">MVFLSSLVLLALVVADRSIAAPLSGNKSIDANLLATLNLMEQYAAASYCANNHDSAGDKLSCVSGNCPLVQAATTTTVVEFEFAKNDPKSEASGYVAVDDTNKLIIVSFRGSHSQEDWATDLDIEAIPTDLCKNCTIHEGFWNSWLKSRTVVTAAVKKAVQEHSDYKIVTTGHSLGGALSAVAATSLRNVGLNVAMYSFGAPRIGSLEVSQYISNQPGGNYRVTHWNDAVPQLPPVWFDYAHVSPEYYINKPNNEQVKASDIHVYTGFQNWWGDMIFDGNGGWVSPDISAHLWYFNKIAQCGSDTDKRNAGIVNSRAEVVSTF</sequence>
<dbReference type="EMBL" id="MU005770">
    <property type="protein sequence ID" value="KAF2709530.1"/>
    <property type="molecule type" value="Genomic_DNA"/>
</dbReference>
<reference evidence="6" key="1">
    <citation type="journal article" date="2020" name="Stud. Mycol.">
        <title>101 Dothideomycetes genomes: a test case for predicting lifestyles and emergence of pathogens.</title>
        <authorList>
            <person name="Haridas S."/>
            <person name="Albert R."/>
            <person name="Binder M."/>
            <person name="Bloem J."/>
            <person name="Labutti K."/>
            <person name="Salamov A."/>
            <person name="Andreopoulos B."/>
            <person name="Baker S."/>
            <person name="Barry K."/>
            <person name="Bills G."/>
            <person name="Bluhm B."/>
            <person name="Cannon C."/>
            <person name="Castanera R."/>
            <person name="Culley D."/>
            <person name="Daum C."/>
            <person name="Ezra D."/>
            <person name="Gonzalez J."/>
            <person name="Henrissat B."/>
            <person name="Kuo A."/>
            <person name="Liang C."/>
            <person name="Lipzen A."/>
            <person name="Lutzoni F."/>
            <person name="Magnuson J."/>
            <person name="Mondo S."/>
            <person name="Nolan M."/>
            <person name="Ohm R."/>
            <person name="Pangilinan J."/>
            <person name="Park H.-J."/>
            <person name="Ramirez L."/>
            <person name="Alfaro M."/>
            <person name="Sun H."/>
            <person name="Tritt A."/>
            <person name="Yoshinaga Y."/>
            <person name="Zwiers L.-H."/>
            <person name="Turgeon B."/>
            <person name="Goodwin S."/>
            <person name="Spatafora J."/>
            <person name="Crous P."/>
            <person name="Grigoriev I."/>
        </authorList>
    </citation>
    <scope>NUCLEOTIDE SEQUENCE</scope>
    <source>
        <strain evidence="6">CBS 279.74</strain>
    </source>
</reference>
<protein>
    <submittedName>
        <fullName evidence="6">Alpha/beta-hydrolase</fullName>
    </submittedName>
</protein>
<organism evidence="6 7">
    <name type="scientific">Pleomassaria siparia CBS 279.74</name>
    <dbReference type="NCBI Taxonomy" id="1314801"/>
    <lineage>
        <taxon>Eukaryota</taxon>
        <taxon>Fungi</taxon>
        <taxon>Dikarya</taxon>
        <taxon>Ascomycota</taxon>
        <taxon>Pezizomycotina</taxon>
        <taxon>Dothideomycetes</taxon>
        <taxon>Pleosporomycetidae</taxon>
        <taxon>Pleosporales</taxon>
        <taxon>Pleomassariaceae</taxon>
        <taxon>Pleomassaria</taxon>
    </lineage>
</organism>
<gene>
    <name evidence="6" type="ORF">K504DRAFT_406798</name>
</gene>
<dbReference type="OrthoDB" id="426718at2759"/>
<proteinExistence type="predicted"/>
<evidence type="ECO:0000256" key="2">
    <source>
        <dbReference type="ARBA" id="ARBA00022801"/>
    </source>
</evidence>
<dbReference type="GO" id="GO:0016042">
    <property type="term" value="P:lipid catabolic process"/>
    <property type="evidence" value="ECO:0007669"/>
    <property type="project" value="InterPro"/>
</dbReference>
<feature type="chain" id="PRO_5026260635" evidence="3">
    <location>
        <begin position="21"/>
        <end position="323"/>
    </location>
</feature>
<dbReference type="PANTHER" id="PTHR46640:SF1">
    <property type="entry name" value="FUNGAL LIPASE-LIKE DOMAIN-CONTAINING PROTEIN-RELATED"/>
    <property type="match status" value="1"/>
</dbReference>
<evidence type="ECO:0000259" key="5">
    <source>
        <dbReference type="Pfam" id="PF03893"/>
    </source>
</evidence>
<feature type="signal peptide" evidence="3">
    <location>
        <begin position="1"/>
        <end position="20"/>
    </location>
</feature>
<evidence type="ECO:0000259" key="4">
    <source>
        <dbReference type="Pfam" id="PF01764"/>
    </source>
</evidence>
<dbReference type="Proteomes" id="UP000799428">
    <property type="component" value="Unassembled WGS sequence"/>
</dbReference>
<dbReference type="CDD" id="cd00519">
    <property type="entry name" value="Lipase_3"/>
    <property type="match status" value="1"/>
</dbReference>
<dbReference type="AlphaFoldDB" id="A0A6G1K9T5"/>
<dbReference type="SUPFAM" id="SSF53474">
    <property type="entry name" value="alpha/beta-Hydrolases"/>
    <property type="match status" value="1"/>
</dbReference>
<dbReference type="PANTHER" id="PTHR46640">
    <property type="entry name" value="TRIACYLGLYCEROL LIPASE, PUTATIVE (AFU_ORTHOLOGUE AFUA_6G06510)-RELATED"/>
    <property type="match status" value="1"/>
</dbReference>
<keyword evidence="1 3" id="KW-0732">Signal</keyword>
<evidence type="ECO:0000256" key="1">
    <source>
        <dbReference type="ARBA" id="ARBA00022729"/>
    </source>
</evidence>
<evidence type="ECO:0000313" key="7">
    <source>
        <dbReference type="Proteomes" id="UP000799428"/>
    </source>
</evidence>
<dbReference type="Pfam" id="PF03893">
    <property type="entry name" value="Lipase3_N"/>
    <property type="match status" value="1"/>
</dbReference>